<gene>
    <name evidence="1" type="ORF">PHLCEN_2v7021</name>
</gene>
<organism evidence="1 2">
    <name type="scientific">Hermanssonia centrifuga</name>
    <dbReference type="NCBI Taxonomy" id="98765"/>
    <lineage>
        <taxon>Eukaryota</taxon>
        <taxon>Fungi</taxon>
        <taxon>Dikarya</taxon>
        <taxon>Basidiomycota</taxon>
        <taxon>Agaricomycotina</taxon>
        <taxon>Agaricomycetes</taxon>
        <taxon>Polyporales</taxon>
        <taxon>Meruliaceae</taxon>
        <taxon>Hermanssonia</taxon>
    </lineage>
</organism>
<name>A0A2R6NXU4_9APHY</name>
<proteinExistence type="predicted"/>
<dbReference type="Proteomes" id="UP000186601">
    <property type="component" value="Unassembled WGS sequence"/>
</dbReference>
<reference evidence="1 2" key="1">
    <citation type="submission" date="2018-02" db="EMBL/GenBank/DDBJ databases">
        <title>Genome sequence of the basidiomycete white-rot fungus Phlebia centrifuga.</title>
        <authorList>
            <person name="Granchi Z."/>
            <person name="Peng M."/>
            <person name="de Vries R.P."/>
            <person name="Hilden K."/>
            <person name="Makela M.R."/>
            <person name="Grigoriev I."/>
            <person name="Riley R."/>
        </authorList>
    </citation>
    <scope>NUCLEOTIDE SEQUENCE [LARGE SCALE GENOMIC DNA]</scope>
    <source>
        <strain evidence="1 2">FBCC195</strain>
    </source>
</reference>
<dbReference type="AlphaFoldDB" id="A0A2R6NXU4"/>
<evidence type="ECO:0000313" key="1">
    <source>
        <dbReference type="EMBL" id="PSR79496.1"/>
    </source>
</evidence>
<protein>
    <submittedName>
        <fullName evidence="1">Uncharacterized protein</fullName>
    </submittedName>
</protein>
<dbReference type="EMBL" id="MLYV02000694">
    <property type="protein sequence ID" value="PSR79496.1"/>
    <property type="molecule type" value="Genomic_DNA"/>
</dbReference>
<comment type="caution">
    <text evidence="1">The sequence shown here is derived from an EMBL/GenBank/DDBJ whole genome shotgun (WGS) entry which is preliminary data.</text>
</comment>
<evidence type="ECO:0000313" key="2">
    <source>
        <dbReference type="Proteomes" id="UP000186601"/>
    </source>
</evidence>
<accession>A0A2R6NXU4</accession>
<keyword evidence="2" id="KW-1185">Reference proteome</keyword>
<sequence>MEGMFLWSNFSSIEESRKAIASVLAVGRMGVTSHKDRWNSHLGWNFIDYHQYETLVTIGVGNDTGWCTRDHGLLRLKSGLEPQINLLMIWP</sequence>